<accession>A0A5B8XFH0</accession>
<dbReference type="AlphaFoldDB" id="A0A5B8XFH0"/>
<evidence type="ECO:0000313" key="2">
    <source>
        <dbReference type="Proteomes" id="UP000321934"/>
    </source>
</evidence>
<reference evidence="1 2" key="1">
    <citation type="journal article" date="2019" name="ISME J.">
        <title>Deianiraea, an extracellular bacterium associated with the ciliate Paramecium, suggests an alternative scenario for the evolution of Rickettsiales.</title>
        <authorList>
            <person name="Castelli M."/>
            <person name="Sabaneyeva E."/>
            <person name="Lanzoni O."/>
            <person name="Lebedeva N."/>
            <person name="Floriano A.M."/>
            <person name="Gaiarsa S."/>
            <person name="Benken K."/>
            <person name="Modeo L."/>
            <person name="Bandi C."/>
            <person name="Potekhin A."/>
            <person name="Sassera D."/>
            <person name="Petroni G."/>
        </authorList>
    </citation>
    <scope>NUCLEOTIDE SEQUENCE [LARGE SCALE GENOMIC DNA]</scope>
    <source>
        <strain evidence="1">CyL4-1</strain>
    </source>
</reference>
<dbReference type="EMBL" id="CP029077">
    <property type="protein sequence ID" value="QED23051.1"/>
    <property type="molecule type" value="Genomic_DNA"/>
</dbReference>
<dbReference type="Proteomes" id="UP000321934">
    <property type="component" value="Chromosome"/>
</dbReference>
<evidence type="ECO:0000313" key="1">
    <source>
        <dbReference type="EMBL" id="QED23051.1"/>
    </source>
</evidence>
<proteinExistence type="predicted"/>
<organism evidence="1 2">
    <name type="scientific">Candidatus Deianiraea vastatrix</name>
    <dbReference type="NCBI Taxonomy" id="2163644"/>
    <lineage>
        <taxon>Bacteria</taxon>
        <taxon>Pseudomonadati</taxon>
        <taxon>Pseudomonadota</taxon>
        <taxon>Alphaproteobacteria</taxon>
        <taxon>Rickettsiales</taxon>
        <taxon>Candidatus Deianiraeaceae</taxon>
        <taxon>Candidatus Deianiraea</taxon>
    </lineage>
</organism>
<protein>
    <submittedName>
        <fullName evidence="1">Uncharacterized protein</fullName>
    </submittedName>
</protein>
<gene>
    <name evidence="1" type="ORF">Deia_00243</name>
</gene>
<sequence length="67" mass="7748">MLLIICCSCTDIFFGVMGSALSDKAANQKNVCFGYFKHPKPTQRKENWDLVCNKYKKDYENSIYSKI</sequence>
<keyword evidence="2" id="KW-1185">Reference proteome</keyword>
<name>A0A5B8XFH0_9RICK</name>